<evidence type="ECO:0000313" key="2">
    <source>
        <dbReference type="EMBL" id="MCP8939984.1"/>
    </source>
</evidence>
<protein>
    <submittedName>
        <fullName evidence="2">MarR family winged helix-turn-helix transcriptional regulator</fullName>
    </submittedName>
</protein>
<name>A0ABT1LEX2_9HYPH</name>
<dbReference type="Proteomes" id="UP001205890">
    <property type="component" value="Unassembled WGS sequence"/>
</dbReference>
<feature type="domain" description="HTH marR-type" evidence="1">
    <location>
        <begin position="1"/>
        <end position="128"/>
    </location>
</feature>
<keyword evidence="3" id="KW-1185">Reference proteome</keyword>
<dbReference type="SMART" id="SM00347">
    <property type="entry name" value="HTH_MARR"/>
    <property type="match status" value="1"/>
</dbReference>
<dbReference type="InterPro" id="IPR036390">
    <property type="entry name" value="WH_DNA-bd_sf"/>
</dbReference>
<dbReference type="PANTHER" id="PTHR33164:SF43">
    <property type="entry name" value="HTH-TYPE TRANSCRIPTIONAL REPRESSOR YETL"/>
    <property type="match status" value="1"/>
</dbReference>
<dbReference type="PROSITE" id="PS50995">
    <property type="entry name" value="HTH_MARR_2"/>
    <property type="match status" value="1"/>
</dbReference>
<dbReference type="RefSeq" id="WP_254744203.1">
    <property type="nucleotide sequence ID" value="NZ_JANCLU010000016.1"/>
</dbReference>
<dbReference type="Pfam" id="PF12802">
    <property type="entry name" value="MarR_2"/>
    <property type="match status" value="1"/>
</dbReference>
<dbReference type="InterPro" id="IPR039422">
    <property type="entry name" value="MarR/SlyA-like"/>
</dbReference>
<dbReference type="SUPFAM" id="SSF46785">
    <property type="entry name" value="Winged helix' DNA-binding domain"/>
    <property type="match status" value="1"/>
</dbReference>
<dbReference type="PANTHER" id="PTHR33164">
    <property type="entry name" value="TRANSCRIPTIONAL REGULATOR, MARR FAMILY"/>
    <property type="match status" value="1"/>
</dbReference>
<evidence type="ECO:0000313" key="3">
    <source>
        <dbReference type="Proteomes" id="UP001205890"/>
    </source>
</evidence>
<gene>
    <name evidence="2" type="ORF">NK718_15770</name>
</gene>
<reference evidence="2 3" key="1">
    <citation type="submission" date="2022-07" db="EMBL/GenBank/DDBJ databases">
        <authorList>
            <person name="Li W.-J."/>
            <person name="Deng Q.-Q."/>
        </authorList>
    </citation>
    <scope>NUCLEOTIDE SEQUENCE [LARGE SCALE GENOMIC DNA]</scope>
    <source>
        <strain evidence="2 3">SYSU M60028</strain>
    </source>
</reference>
<comment type="caution">
    <text evidence="2">The sequence shown here is derived from an EMBL/GenBank/DDBJ whole genome shotgun (WGS) entry which is preliminary data.</text>
</comment>
<accession>A0ABT1LEX2</accession>
<dbReference type="InterPro" id="IPR000835">
    <property type="entry name" value="HTH_MarR-typ"/>
</dbReference>
<dbReference type="PRINTS" id="PR00598">
    <property type="entry name" value="HTHMARR"/>
</dbReference>
<proteinExistence type="predicted"/>
<sequence>MANCYAIVDRQLRKNLAAEFDMTLVRFDILATLDRHPDGLSMSDLSAELFVTAGNISGIVRDLKEQKLVTTSTAQTDRRSSIVSLTDSGRACAAKLNAAHQAWVEDLLGGMSQSQSMQLMELLGAVRKQLAARGLS</sequence>
<organism evidence="2 3">
    <name type="scientific">Alsobacter ponti</name>
    <dbReference type="NCBI Taxonomy" id="2962936"/>
    <lineage>
        <taxon>Bacteria</taxon>
        <taxon>Pseudomonadati</taxon>
        <taxon>Pseudomonadota</taxon>
        <taxon>Alphaproteobacteria</taxon>
        <taxon>Hyphomicrobiales</taxon>
        <taxon>Alsobacteraceae</taxon>
        <taxon>Alsobacter</taxon>
    </lineage>
</organism>
<dbReference type="EMBL" id="JANCLU010000016">
    <property type="protein sequence ID" value="MCP8939984.1"/>
    <property type="molecule type" value="Genomic_DNA"/>
</dbReference>
<evidence type="ECO:0000259" key="1">
    <source>
        <dbReference type="PROSITE" id="PS50995"/>
    </source>
</evidence>
<dbReference type="Gene3D" id="1.10.10.10">
    <property type="entry name" value="Winged helix-like DNA-binding domain superfamily/Winged helix DNA-binding domain"/>
    <property type="match status" value="1"/>
</dbReference>
<dbReference type="InterPro" id="IPR036388">
    <property type="entry name" value="WH-like_DNA-bd_sf"/>
</dbReference>